<dbReference type="InterPro" id="IPR047859">
    <property type="entry name" value="Ribosomal_bL17_CS"/>
</dbReference>
<evidence type="ECO:0000256" key="2">
    <source>
        <dbReference type="ARBA" id="ARBA00022980"/>
    </source>
</evidence>
<feature type="region of interest" description="Disordered" evidence="4">
    <location>
        <begin position="129"/>
        <end position="183"/>
    </location>
</feature>
<keyword evidence="2 5" id="KW-0689">Ribosomal protein</keyword>
<dbReference type="InterPro" id="IPR036373">
    <property type="entry name" value="Ribosomal_bL17_sf"/>
</dbReference>
<sequence length="183" mass="20840">MRHKNGFNKLGRKTAHREAMLSNMACSLILHKRITTTLQKAKALRSFVEPVITLSKEDTMHHRRMAFKYLQSKEAVKELFREVSNKIADRPGGYTRILKTGMREGDNAQLCMMELVDYNEAMLGTKDAKKATTGRTRRSKTKKEDAPKAAVKEVKTEEVKTEEVKTEERPAEEQTPDGDSAEK</sequence>
<keyword evidence="3" id="KW-0687">Ribonucleoprotein</keyword>
<dbReference type="PANTHER" id="PTHR14413:SF16">
    <property type="entry name" value="LARGE RIBOSOMAL SUBUNIT PROTEIN BL17M"/>
    <property type="match status" value="1"/>
</dbReference>
<dbReference type="PROSITE" id="PS01167">
    <property type="entry name" value="RIBOSOMAL_L17"/>
    <property type="match status" value="1"/>
</dbReference>
<dbReference type="GO" id="GO:0003735">
    <property type="term" value="F:structural constituent of ribosome"/>
    <property type="evidence" value="ECO:0007669"/>
    <property type="project" value="InterPro"/>
</dbReference>
<comment type="caution">
    <text evidence="5">The sequence shown here is derived from an EMBL/GenBank/DDBJ whole genome shotgun (WGS) entry which is preliminary data.</text>
</comment>
<proteinExistence type="inferred from homology"/>
<accession>A0A644X368</accession>
<reference evidence="5" key="1">
    <citation type="submission" date="2019-08" db="EMBL/GenBank/DDBJ databases">
        <authorList>
            <person name="Kucharzyk K."/>
            <person name="Murdoch R.W."/>
            <person name="Higgins S."/>
            <person name="Loffler F."/>
        </authorList>
    </citation>
    <scope>NUCLEOTIDE SEQUENCE</scope>
</reference>
<organism evidence="5">
    <name type="scientific">bioreactor metagenome</name>
    <dbReference type="NCBI Taxonomy" id="1076179"/>
    <lineage>
        <taxon>unclassified sequences</taxon>
        <taxon>metagenomes</taxon>
        <taxon>ecological metagenomes</taxon>
    </lineage>
</organism>
<protein>
    <submittedName>
        <fullName evidence="5">50S ribosomal protein L17</fullName>
    </submittedName>
</protein>
<evidence type="ECO:0000256" key="1">
    <source>
        <dbReference type="ARBA" id="ARBA00008777"/>
    </source>
</evidence>
<dbReference type="FunFam" id="3.90.1030.10:FF:000001">
    <property type="entry name" value="50S ribosomal protein L17"/>
    <property type="match status" value="1"/>
</dbReference>
<name>A0A644X368_9ZZZZ</name>
<comment type="similarity">
    <text evidence="1">Belongs to the bacterial ribosomal protein bL17 family.</text>
</comment>
<feature type="compositionally biased region" description="Basic and acidic residues" evidence="4">
    <location>
        <begin position="142"/>
        <end position="172"/>
    </location>
</feature>
<dbReference type="PANTHER" id="PTHR14413">
    <property type="entry name" value="RIBOSOMAL PROTEIN L17"/>
    <property type="match status" value="1"/>
</dbReference>
<dbReference type="GO" id="GO:0022625">
    <property type="term" value="C:cytosolic large ribosomal subunit"/>
    <property type="evidence" value="ECO:0007669"/>
    <property type="project" value="TreeGrafter"/>
</dbReference>
<dbReference type="GO" id="GO:0006412">
    <property type="term" value="P:translation"/>
    <property type="evidence" value="ECO:0007669"/>
    <property type="project" value="InterPro"/>
</dbReference>
<gene>
    <name evidence="5" type="primary">rplQ_20</name>
    <name evidence="5" type="ORF">SDC9_56861</name>
</gene>
<evidence type="ECO:0000256" key="4">
    <source>
        <dbReference type="SAM" id="MobiDB-lite"/>
    </source>
</evidence>
<dbReference type="EMBL" id="VSSQ01001705">
    <property type="protein sequence ID" value="MPM10529.1"/>
    <property type="molecule type" value="Genomic_DNA"/>
</dbReference>
<evidence type="ECO:0000313" key="5">
    <source>
        <dbReference type="EMBL" id="MPM10529.1"/>
    </source>
</evidence>
<dbReference type="AlphaFoldDB" id="A0A644X368"/>
<dbReference type="Pfam" id="PF01196">
    <property type="entry name" value="Ribosomal_L17"/>
    <property type="match status" value="1"/>
</dbReference>
<dbReference type="InterPro" id="IPR000456">
    <property type="entry name" value="Ribosomal_bL17"/>
</dbReference>
<evidence type="ECO:0000256" key="3">
    <source>
        <dbReference type="ARBA" id="ARBA00023274"/>
    </source>
</evidence>
<dbReference type="Gene3D" id="3.90.1030.10">
    <property type="entry name" value="Ribosomal protein L17"/>
    <property type="match status" value="1"/>
</dbReference>
<dbReference type="NCBIfam" id="TIGR00059">
    <property type="entry name" value="L17"/>
    <property type="match status" value="1"/>
</dbReference>
<dbReference type="HAMAP" id="MF_01368">
    <property type="entry name" value="Ribosomal_bL17"/>
    <property type="match status" value="1"/>
</dbReference>
<dbReference type="SUPFAM" id="SSF64263">
    <property type="entry name" value="Prokaryotic ribosomal protein L17"/>
    <property type="match status" value="1"/>
</dbReference>